<evidence type="ECO:0000313" key="3">
    <source>
        <dbReference type="Proteomes" id="UP000299102"/>
    </source>
</evidence>
<accession>A0A4C1X0Q6</accession>
<proteinExistence type="predicted"/>
<sequence length="216" mass="23163">MQVVRCHSAPHVRAQVTEHADADRIVRICLLKKTADVTDAGTMRRSRAANARNANVCVAGATATCKERLRKPITRVGPRADSRIMTRQMHLIEFCLDLAPMTRGSRGQKSNILKAARSGSEVLAPATFVANLRGDGVTAAGATAPRGTPAHELPAGDTPRCSDDCFEHIRELRKAIIEISTELIAPATNTPHFIHAPRPPAPPAPASACATKPYAR</sequence>
<comment type="caution">
    <text evidence="2">The sequence shown here is derived from an EMBL/GenBank/DDBJ whole genome shotgun (WGS) entry which is preliminary data.</text>
</comment>
<reference evidence="2 3" key="1">
    <citation type="journal article" date="2019" name="Commun. Biol.">
        <title>The bagworm genome reveals a unique fibroin gene that provides high tensile strength.</title>
        <authorList>
            <person name="Kono N."/>
            <person name="Nakamura H."/>
            <person name="Ohtoshi R."/>
            <person name="Tomita M."/>
            <person name="Numata K."/>
            <person name="Arakawa K."/>
        </authorList>
    </citation>
    <scope>NUCLEOTIDE SEQUENCE [LARGE SCALE GENOMIC DNA]</scope>
</reference>
<dbReference type="EMBL" id="BGZK01000713">
    <property type="protein sequence ID" value="GBP57316.1"/>
    <property type="molecule type" value="Genomic_DNA"/>
</dbReference>
<dbReference type="AlphaFoldDB" id="A0A4C1X0Q6"/>
<evidence type="ECO:0000256" key="1">
    <source>
        <dbReference type="SAM" id="MobiDB-lite"/>
    </source>
</evidence>
<gene>
    <name evidence="2" type="ORF">EVAR_39955_1</name>
</gene>
<name>A0A4C1X0Q6_EUMVA</name>
<protein>
    <submittedName>
        <fullName evidence="2">Uncharacterized protein</fullName>
    </submittedName>
</protein>
<keyword evidence="3" id="KW-1185">Reference proteome</keyword>
<organism evidence="2 3">
    <name type="scientific">Eumeta variegata</name>
    <name type="common">Bagworm moth</name>
    <name type="synonym">Eumeta japonica</name>
    <dbReference type="NCBI Taxonomy" id="151549"/>
    <lineage>
        <taxon>Eukaryota</taxon>
        <taxon>Metazoa</taxon>
        <taxon>Ecdysozoa</taxon>
        <taxon>Arthropoda</taxon>
        <taxon>Hexapoda</taxon>
        <taxon>Insecta</taxon>
        <taxon>Pterygota</taxon>
        <taxon>Neoptera</taxon>
        <taxon>Endopterygota</taxon>
        <taxon>Lepidoptera</taxon>
        <taxon>Glossata</taxon>
        <taxon>Ditrysia</taxon>
        <taxon>Tineoidea</taxon>
        <taxon>Psychidae</taxon>
        <taxon>Oiketicinae</taxon>
        <taxon>Eumeta</taxon>
    </lineage>
</organism>
<feature type="region of interest" description="Disordered" evidence="1">
    <location>
        <begin position="196"/>
        <end position="216"/>
    </location>
</feature>
<dbReference type="Proteomes" id="UP000299102">
    <property type="component" value="Unassembled WGS sequence"/>
</dbReference>
<evidence type="ECO:0000313" key="2">
    <source>
        <dbReference type="EMBL" id="GBP57316.1"/>
    </source>
</evidence>